<dbReference type="InterPro" id="IPR013128">
    <property type="entry name" value="Peptidase_C1A"/>
</dbReference>
<evidence type="ECO:0000256" key="2">
    <source>
        <dbReference type="ARBA" id="ARBA00022670"/>
    </source>
</evidence>
<dbReference type="EMBL" id="QBIY01011444">
    <property type="protein sequence ID" value="RXN31725.1"/>
    <property type="molecule type" value="Genomic_DNA"/>
</dbReference>
<evidence type="ECO:0000256" key="5">
    <source>
        <dbReference type="ARBA" id="ARBA00023145"/>
    </source>
</evidence>
<dbReference type="STRING" id="84645.A0A498NIS1"/>
<keyword evidence="3" id="KW-0378">Hydrolase</keyword>
<keyword evidence="5" id="KW-0865">Zymogen</keyword>
<dbReference type="InterPro" id="IPR000668">
    <property type="entry name" value="Peptidase_C1A_C"/>
</dbReference>
<comment type="caution">
    <text evidence="9">The sequence shown here is derived from an EMBL/GenBank/DDBJ whole genome shotgun (WGS) entry which is preliminary data.</text>
</comment>
<proteinExistence type="inferred from homology"/>
<dbReference type="PRINTS" id="PR00705">
    <property type="entry name" value="PAPAIN"/>
</dbReference>
<reference evidence="9 10" key="1">
    <citation type="submission" date="2018-03" db="EMBL/GenBank/DDBJ databases">
        <title>Draft genome sequence of Rohu Carp (Labeo rohita).</title>
        <authorList>
            <person name="Das P."/>
            <person name="Kushwaha B."/>
            <person name="Joshi C.G."/>
            <person name="Kumar D."/>
            <person name="Nagpure N.S."/>
            <person name="Sahoo L."/>
            <person name="Das S.P."/>
            <person name="Bit A."/>
            <person name="Patnaik S."/>
            <person name="Meher P.K."/>
            <person name="Jayasankar P."/>
            <person name="Koringa P.G."/>
            <person name="Patel N.V."/>
            <person name="Hinsu A.T."/>
            <person name="Kumar R."/>
            <person name="Pandey M."/>
            <person name="Agarwal S."/>
            <person name="Srivastava S."/>
            <person name="Singh M."/>
            <person name="Iquebal M.A."/>
            <person name="Jaiswal S."/>
            <person name="Angadi U.B."/>
            <person name="Kumar N."/>
            <person name="Raza M."/>
            <person name="Shah T.M."/>
            <person name="Rai A."/>
            <person name="Jena J.K."/>
        </authorList>
    </citation>
    <scope>NUCLEOTIDE SEQUENCE [LARGE SCALE GENOMIC DNA]</scope>
    <source>
        <strain evidence="9">DASCIFA01</strain>
        <tissue evidence="9">Testis</tissue>
    </source>
</reference>
<evidence type="ECO:0000259" key="7">
    <source>
        <dbReference type="SMART" id="SM00645"/>
    </source>
</evidence>
<dbReference type="AlphaFoldDB" id="A0A498NIS1"/>
<comment type="similarity">
    <text evidence="1">Belongs to the peptidase C1 family.</text>
</comment>
<keyword evidence="4" id="KW-0788">Thiol protease</keyword>
<organism evidence="9 10">
    <name type="scientific">Labeo rohita</name>
    <name type="common">Indian major carp</name>
    <name type="synonym">Cyprinus rohita</name>
    <dbReference type="NCBI Taxonomy" id="84645"/>
    <lineage>
        <taxon>Eukaryota</taxon>
        <taxon>Metazoa</taxon>
        <taxon>Chordata</taxon>
        <taxon>Craniata</taxon>
        <taxon>Vertebrata</taxon>
        <taxon>Euteleostomi</taxon>
        <taxon>Actinopterygii</taxon>
        <taxon>Neopterygii</taxon>
        <taxon>Teleostei</taxon>
        <taxon>Ostariophysi</taxon>
        <taxon>Cypriniformes</taxon>
        <taxon>Cyprinidae</taxon>
        <taxon>Labeoninae</taxon>
        <taxon>Labeonini</taxon>
        <taxon>Labeo</taxon>
    </lineage>
</organism>
<gene>
    <name evidence="9" type="ORF">ROHU_016842</name>
</gene>
<keyword evidence="6" id="KW-1015">Disulfide bond</keyword>
<dbReference type="InterPro" id="IPR013201">
    <property type="entry name" value="Prot_inhib_I29"/>
</dbReference>
<dbReference type="SUPFAM" id="SSF54001">
    <property type="entry name" value="Cysteine proteinases"/>
    <property type="match status" value="1"/>
</dbReference>
<dbReference type="InterPro" id="IPR039417">
    <property type="entry name" value="Peptidase_C1A_papain-like"/>
</dbReference>
<dbReference type="FunFam" id="3.90.70.10:FF:000006">
    <property type="entry name" value="Cathepsin S"/>
    <property type="match status" value="1"/>
</dbReference>
<evidence type="ECO:0000256" key="4">
    <source>
        <dbReference type="ARBA" id="ARBA00022807"/>
    </source>
</evidence>
<dbReference type="InterPro" id="IPR025661">
    <property type="entry name" value="Pept_asp_AS"/>
</dbReference>
<dbReference type="GO" id="GO:0008234">
    <property type="term" value="F:cysteine-type peptidase activity"/>
    <property type="evidence" value="ECO:0007669"/>
    <property type="project" value="UniProtKB-KW"/>
</dbReference>
<evidence type="ECO:0000313" key="9">
    <source>
        <dbReference type="EMBL" id="RXN31725.1"/>
    </source>
</evidence>
<dbReference type="Pfam" id="PF00112">
    <property type="entry name" value="Peptidase_C1"/>
    <property type="match status" value="1"/>
</dbReference>
<keyword evidence="10" id="KW-1185">Reference proteome</keyword>
<dbReference type="Proteomes" id="UP000290572">
    <property type="component" value="Unassembled WGS sequence"/>
</dbReference>
<dbReference type="PROSITE" id="PS00639">
    <property type="entry name" value="THIOL_PROTEASE_HIS"/>
    <property type="match status" value="1"/>
</dbReference>
<dbReference type="SMART" id="SM00848">
    <property type="entry name" value="Inhibitor_I29"/>
    <property type="match status" value="1"/>
</dbReference>
<dbReference type="CDD" id="cd02248">
    <property type="entry name" value="Peptidase_C1A"/>
    <property type="match status" value="1"/>
</dbReference>
<protein>
    <submittedName>
        <fullName evidence="9">Cathepsin S-like protein</fullName>
    </submittedName>
</protein>
<dbReference type="InterPro" id="IPR000169">
    <property type="entry name" value="Pept_cys_AS"/>
</dbReference>
<keyword evidence="2" id="KW-0645">Protease</keyword>
<dbReference type="PROSITE" id="PS00640">
    <property type="entry name" value="THIOL_PROTEASE_ASN"/>
    <property type="match status" value="1"/>
</dbReference>
<dbReference type="InterPro" id="IPR038765">
    <property type="entry name" value="Papain-like_cys_pep_sf"/>
</dbReference>
<evidence type="ECO:0000256" key="3">
    <source>
        <dbReference type="ARBA" id="ARBA00022801"/>
    </source>
</evidence>
<name>A0A498NIS1_LABRO</name>
<dbReference type="Pfam" id="PF08246">
    <property type="entry name" value="Inhibitor_I29"/>
    <property type="match status" value="1"/>
</dbReference>
<feature type="domain" description="Peptidase C1A papain C-terminal" evidence="7">
    <location>
        <begin position="153"/>
        <end position="367"/>
    </location>
</feature>
<accession>A0A498NIS1</accession>
<dbReference type="InterPro" id="IPR025660">
    <property type="entry name" value="Pept_his_AS"/>
</dbReference>
<evidence type="ECO:0000256" key="6">
    <source>
        <dbReference type="ARBA" id="ARBA00023157"/>
    </source>
</evidence>
<feature type="domain" description="Cathepsin propeptide inhibitor" evidence="8">
    <location>
        <begin position="66"/>
        <end position="126"/>
    </location>
</feature>
<dbReference type="GO" id="GO:0006508">
    <property type="term" value="P:proteolysis"/>
    <property type="evidence" value="ECO:0007669"/>
    <property type="project" value="UniProtKB-KW"/>
</dbReference>
<evidence type="ECO:0000313" key="10">
    <source>
        <dbReference type="Proteomes" id="UP000290572"/>
    </source>
</evidence>
<dbReference type="PANTHER" id="PTHR12411">
    <property type="entry name" value="CYSTEINE PROTEASE FAMILY C1-RELATED"/>
    <property type="match status" value="1"/>
</dbReference>
<evidence type="ECO:0000256" key="1">
    <source>
        <dbReference type="ARBA" id="ARBA00008455"/>
    </source>
</evidence>
<dbReference type="PROSITE" id="PS00139">
    <property type="entry name" value="THIOL_PROTEASE_CYS"/>
    <property type="match status" value="1"/>
</dbReference>
<dbReference type="Gene3D" id="3.90.70.10">
    <property type="entry name" value="Cysteine proteinases"/>
    <property type="match status" value="1"/>
</dbReference>
<dbReference type="SMART" id="SM00645">
    <property type="entry name" value="Pept_C1"/>
    <property type="match status" value="1"/>
</dbReference>
<evidence type="ECO:0000259" key="8">
    <source>
        <dbReference type="SMART" id="SM00848"/>
    </source>
</evidence>
<sequence length="504" mass="56272">MGSRAKQQNKKQKNQELRDIRYHILYRRPEVQLIESAEAMMLGSLLFAVCCSAVLAHFNTNLDQNWELWKKTYNKFYSSKDEELGRRELWERNLELITIHNLEASMGLHSYDLGMNHMGDMTTEEILPLLATTDIIPDLRETAEFVGSSGAAVPDSLDWRDKGYVTSVKNQGKCGSCWAFSAVGALEGQLKKTTGKLVSLSPQNLVDCSSKYGNKGCKCGSKRAAFEYVIANGGIDSESSYPYKGVQGPCRYNPSKRAAKCTKYKKVRRGDEEALKQAVVSIGPISVSIDASRPQFKLYRSGIYRDPSCTNKTNHAVLVVGYGARAGQDFWLVKNSWGTTFGEKGYVRIARNQNNMCERWPALFEPSQTHKKNIMVGRVIVSMSGDGWVPVRIMNPLDKPITLKRISKIANVFPSVAVEDLGAQSDHNTNEMVSVQSQSTVGGIVSDEESCPVVKLHESLQDLNLGDPDVDSCEVSFYWKSQLVQLIKRHKDVFSKHKLDCGKA</sequence>